<dbReference type="EMBL" id="CXST01000002">
    <property type="protein sequence ID" value="CTQ45304.1"/>
    <property type="molecule type" value="Genomic_DNA"/>
</dbReference>
<proteinExistence type="predicted"/>
<dbReference type="AlphaFoldDB" id="A0A0M6Y6H5"/>
<protein>
    <submittedName>
        <fullName evidence="2">Uncharacterized protein</fullName>
    </submittedName>
</protein>
<reference evidence="3" key="1">
    <citation type="submission" date="2015-07" db="EMBL/GenBank/DDBJ databases">
        <authorList>
            <person name="Rodrigo-Torres Lidia"/>
            <person name="Arahal R.David."/>
        </authorList>
    </citation>
    <scope>NUCLEOTIDE SEQUENCE [LARGE SCALE GENOMIC DNA]</scope>
    <source>
        <strain evidence="3">CECT 4801</strain>
    </source>
</reference>
<evidence type="ECO:0000313" key="3">
    <source>
        <dbReference type="Proteomes" id="UP000048926"/>
    </source>
</evidence>
<feature type="compositionally biased region" description="Basic and acidic residues" evidence="1">
    <location>
        <begin position="1"/>
        <end position="18"/>
    </location>
</feature>
<gene>
    <name evidence="2" type="ORF">LAL4801_03754</name>
</gene>
<accession>A0A0M6Y6H5</accession>
<organism evidence="2 3">
    <name type="scientific">Roseibium aggregatum</name>
    <dbReference type="NCBI Taxonomy" id="187304"/>
    <lineage>
        <taxon>Bacteria</taxon>
        <taxon>Pseudomonadati</taxon>
        <taxon>Pseudomonadota</taxon>
        <taxon>Alphaproteobacteria</taxon>
        <taxon>Hyphomicrobiales</taxon>
        <taxon>Stappiaceae</taxon>
        <taxon>Roseibium</taxon>
    </lineage>
</organism>
<name>A0A0M6Y6H5_9HYPH</name>
<dbReference type="OrthoDB" id="7432673at2"/>
<feature type="region of interest" description="Disordered" evidence="1">
    <location>
        <begin position="1"/>
        <end position="24"/>
    </location>
</feature>
<sequence>MQKENKDVSKDIEKQEPKPRRKPITVLDDGHVEVRSREPGAPLFGSFDDDFIKVLTVNILAIANKDTDAPQQGVSAFVASIVEGIDPRDQVEAMLATHMAATHFAIMQASRWLLHGNTDIKSVDSAERAFNKLSRTYAAQMEALKRYRSNSVSVRDVNVADGGQAIVGNVTVGKSENDKS</sequence>
<dbReference type="RefSeq" id="WP_145903700.1">
    <property type="nucleotide sequence ID" value="NZ_CXST01000002.1"/>
</dbReference>
<keyword evidence="3" id="KW-1185">Reference proteome</keyword>
<evidence type="ECO:0000256" key="1">
    <source>
        <dbReference type="SAM" id="MobiDB-lite"/>
    </source>
</evidence>
<dbReference type="Proteomes" id="UP000048926">
    <property type="component" value="Unassembled WGS sequence"/>
</dbReference>
<evidence type="ECO:0000313" key="2">
    <source>
        <dbReference type="EMBL" id="CTQ45304.1"/>
    </source>
</evidence>